<accession>A0ABW0MA59</accession>
<comment type="caution">
    <text evidence="1">The sequence shown here is derived from an EMBL/GenBank/DDBJ whole genome shotgun (WGS) entry which is preliminary data.</text>
</comment>
<keyword evidence="2" id="KW-1185">Reference proteome</keyword>
<gene>
    <name evidence="1" type="ORF">ACFPM8_13840</name>
</gene>
<dbReference type="Proteomes" id="UP001596045">
    <property type="component" value="Unassembled WGS sequence"/>
</dbReference>
<evidence type="ECO:0008006" key="3">
    <source>
        <dbReference type="Google" id="ProtNLM"/>
    </source>
</evidence>
<reference evidence="2" key="1">
    <citation type="journal article" date="2019" name="Int. J. Syst. Evol. Microbiol.">
        <title>The Global Catalogue of Microorganisms (GCM) 10K type strain sequencing project: providing services to taxonomists for standard genome sequencing and annotation.</title>
        <authorList>
            <consortium name="The Broad Institute Genomics Platform"/>
            <consortium name="The Broad Institute Genome Sequencing Center for Infectious Disease"/>
            <person name="Wu L."/>
            <person name="Ma J."/>
        </authorList>
    </citation>
    <scope>NUCLEOTIDE SEQUENCE [LARGE SCALE GENOMIC DNA]</scope>
    <source>
        <strain evidence="2">JCM 17066</strain>
    </source>
</reference>
<evidence type="ECO:0000313" key="2">
    <source>
        <dbReference type="Proteomes" id="UP001596045"/>
    </source>
</evidence>
<evidence type="ECO:0000313" key="1">
    <source>
        <dbReference type="EMBL" id="MFC5475039.1"/>
    </source>
</evidence>
<protein>
    <recommendedName>
        <fullName evidence="3">DUF2147 domain-containing protein</fullName>
    </recommendedName>
</protein>
<name>A0ABW0MA59_9BURK</name>
<sequence>MIKRILALLGLLLFFHIAYAINPGDRILGKWKVIQVLDSSAIAEMSDEQAKRALGKYLVIDKKAVRFQEEIGLLPTFTESKQNTFDYFYHGYRMDPVNLHLPETVTEIRINYKNSIDVYAVYPKNKNSIIFYWRGFFYKAIRSR</sequence>
<dbReference type="EMBL" id="JBHSMT010000025">
    <property type="protein sequence ID" value="MFC5475039.1"/>
    <property type="molecule type" value="Genomic_DNA"/>
</dbReference>
<organism evidence="1 2">
    <name type="scientific">Paraherbaspirillum soli</name>
    <dbReference type="NCBI Taxonomy" id="631222"/>
    <lineage>
        <taxon>Bacteria</taxon>
        <taxon>Pseudomonadati</taxon>
        <taxon>Pseudomonadota</taxon>
        <taxon>Betaproteobacteria</taxon>
        <taxon>Burkholderiales</taxon>
        <taxon>Oxalobacteraceae</taxon>
        <taxon>Paraherbaspirillum</taxon>
    </lineage>
</organism>
<dbReference type="RefSeq" id="WP_378998142.1">
    <property type="nucleotide sequence ID" value="NZ_JBHSMT010000025.1"/>
</dbReference>
<proteinExistence type="predicted"/>